<keyword evidence="7" id="KW-1185">Reference proteome</keyword>
<evidence type="ECO:0000256" key="1">
    <source>
        <dbReference type="ARBA" id="ARBA00004651"/>
    </source>
</evidence>
<gene>
    <name evidence="8" type="primary">LOC117573525</name>
</gene>
<keyword evidence="6" id="KW-0807">Transducer</keyword>
<protein>
    <recommendedName>
        <fullName evidence="6">Gustatory receptor</fullName>
    </recommendedName>
</protein>
<evidence type="ECO:0000256" key="6">
    <source>
        <dbReference type="RuleBase" id="RU363108"/>
    </source>
</evidence>
<accession>A0A6P8X8Y8</accession>
<dbReference type="GO" id="GO:0050909">
    <property type="term" value="P:sensory perception of taste"/>
    <property type="evidence" value="ECO:0007669"/>
    <property type="project" value="InterPro"/>
</dbReference>
<evidence type="ECO:0000256" key="4">
    <source>
        <dbReference type="ARBA" id="ARBA00022989"/>
    </source>
</evidence>
<keyword evidence="2 6" id="KW-1003">Cell membrane</keyword>
<keyword evidence="6 8" id="KW-0675">Receptor</keyword>
<comment type="similarity">
    <text evidence="6">Belongs to the insect chemoreceptor superfamily. Gustatory receptor (GR) family.</text>
</comment>
<sequence length="391" mass="46048">MFGSRFRLSASSATARILRYACNYATALGVITFRVECNRGDGRLVAQQRRWFKWLSMLFRILISYLYCHFYGSFIIVLQNIHFQLIVGVRMLCSLICALVILMMQFWYEEQLIALVNTFLQLFRRVKSLPGCQDMCFGGHRELILLLFGVLCQIYQCFYLLPTLIDEFNIEFTFTVFLETYSSLSTAIICYICFVGYLSVGALYHHINRYIRHELRDQLEKLKPSNESRAQRKAASYRLDECLAIYEDIQRVSREFQRLFDVPLCLAIIFGFLTMALVSFFVVLNQFNGFAMWVLEMKIFLEMLLLTLSIQGTIHNSRVVRRLSLENYYLTERSDWHKKLEMFLSRLNYNEFRVRPLGLFDVSNELILVFLSALVTYLTYIIQYGMQSNQL</sequence>
<evidence type="ECO:0000256" key="3">
    <source>
        <dbReference type="ARBA" id="ARBA00022692"/>
    </source>
</evidence>
<dbReference type="CTD" id="117472"/>
<feature type="transmembrane region" description="Helical" evidence="6">
    <location>
        <begin position="143"/>
        <end position="161"/>
    </location>
</feature>
<keyword evidence="3 6" id="KW-0812">Transmembrane</keyword>
<proteinExistence type="inferred from homology"/>
<feature type="transmembrane region" description="Helical" evidence="6">
    <location>
        <begin position="366"/>
        <end position="386"/>
    </location>
</feature>
<dbReference type="GeneID" id="117573525"/>
<dbReference type="Proteomes" id="UP000515160">
    <property type="component" value="Chromosome 2R"/>
</dbReference>
<dbReference type="AlphaFoldDB" id="A0A6P8X8Y8"/>
<dbReference type="GO" id="GO:0007165">
    <property type="term" value="P:signal transduction"/>
    <property type="evidence" value="ECO:0007669"/>
    <property type="project" value="UniProtKB-KW"/>
</dbReference>
<keyword evidence="4 6" id="KW-1133">Transmembrane helix</keyword>
<feature type="transmembrane region" description="Helical" evidence="6">
    <location>
        <begin position="57"/>
        <end position="77"/>
    </location>
</feature>
<evidence type="ECO:0000256" key="5">
    <source>
        <dbReference type="ARBA" id="ARBA00023136"/>
    </source>
</evidence>
<feature type="transmembrane region" description="Helical" evidence="6">
    <location>
        <begin position="181"/>
        <end position="204"/>
    </location>
</feature>
<feature type="transmembrane region" description="Helical" evidence="6">
    <location>
        <begin position="83"/>
        <end position="104"/>
    </location>
</feature>
<evidence type="ECO:0000313" key="8">
    <source>
        <dbReference type="RefSeq" id="XP_034112651.2"/>
    </source>
</evidence>
<comment type="subcellular location">
    <subcellularLocation>
        <location evidence="1 6">Cell membrane</location>
        <topology evidence="1 6">Multi-pass membrane protein</topology>
    </subcellularLocation>
</comment>
<evidence type="ECO:0000313" key="7">
    <source>
        <dbReference type="Proteomes" id="UP000515160"/>
    </source>
</evidence>
<dbReference type="InterPro" id="IPR013604">
    <property type="entry name" value="7TM_chemorcpt"/>
</dbReference>
<dbReference type="OrthoDB" id="7860665at2759"/>
<dbReference type="Pfam" id="PF08395">
    <property type="entry name" value="7tm_7"/>
    <property type="match status" value="1"/>
</dbReference>
<name>A0A6P8X8Y8_DROAB</name>
<comment type="caution">
    <text evidence="6">Lacks conserved residue(s) required for the propagation of feature annotation.</text>
</comment>
<keyword evidence="5 6" id="KW-0472">Membrane</keyword>
<comment type="function">
    <text evidence="6">Gustatory receptor which mediates acceptance or avoidance behavior, depending on its substrates.</text>
</comment>
<feature type="transmembrane region" description="Helical" evidence="6">
    <location>
        <begin position="259"/>
        <end position="284"/>
    </location>
</feature>
<organism evidence="7 8">
    <name type="scientific">Drosophila albomicans</name>
    <name type="common">Fruit fly</name>
    <dbReference type="NCBI Taxonomy" id="7291"/>
    <lineage>
        <taxon>Eukaryota</taxon>
        <taxon>Metazoa</taxon>
        <taxon>Ecdysozoa</taxon>
        <taxon>Arthropoda</taxon>
        <taxon>Hexapoda</taxon>
        <taxon>Insecta</taxon>
        <taxon>Pterygota</taxon>
        <taxon>Neoptera</taxon>
        <taxon>Endopterygota</taxon>
        <taxon>Diptera</taxon>
        <taxon>Brachycera</taxon>
        <taxon>Muscomorpha</taxon>
        <taxon>Ephydroidea</taxon>
        <taxon>Drosophilidae</taxon>
        <taxon>Drosophila</taxon>
    </lineage>
</organism>
<dbReference type="GO" id="GO:0005886">
    <property type="term" value="C:plasma membrane"/>
    <property type="evidence" value="ECO:0007669"/>
    <property type="project" value="UniProtKB-SubCell"/>
</dbReference>
<dbReference type="RefSeq" id="XP_034112651.2">
    <property type="nucleotide sequence ID" value="XM_034256760.2"/>
</dbReference>
<reference evidence="8" key="1">
    <citation type="submission" date="2025-08" db="UniProtKB">
        <authorList>
            <consortium name="RefSeq"/>
        </authorList>
    </citation>
    <scope>IDENTIFICATION</scope>
    <source>
        <strain evidence="8">15112-1751.03</strain>
        <tissue evidence="8">Whole Adult</tissue>
    </source>
</reference>
<evidence type="ECO:0000256" key="2">
    <source>
        <dbReference type="ARBA" id="ARBA00022475"/>
    </source>
</evidence>